<accession>X1VII3</accession>
<sequence length="40" mass="4458">LSTTIVVMISSNRRRAKAIRAITKGEVIAIKEKAERYING</sequence>
<proteinExistence type="predicted"/>
<comment type="caution">
    <text evidence="1">The sequence shown here is derived from an EMBL/GenBank/DDBJ whole genome shotgun (WGS) entry which is preliminary data.</text>
</comment>
<protein>
    <submittedName>
        <fullName evidence="1">Uncharacterized protein</fullName>
    </submittedName>
</protein>
<dbReference type="EMBL" id="BARW01043210">
    <property type="protein sequence ID" value="GAJ18462.1"/>
    <property type="molecule type" value="Genomic_DNA"/>
</dbReference>
<feature type="non-terminal residue" evidence="1">
    <location>
        <position position="1"/>
    </location>
</feature>
<name>X1VII3_9ZZZZ</name>
<reference evidence="1" key="1">
    <citation type="journal article" date="2014" name="Front. Microbiol.">
        <title>High frequency of phylogenetically diverse reductive dehalogenase-homologous genes in deep subseafloor sedimentary metagenomes.</title>
        <authorList>
            <person name="Kawai M."/>
            <person name="Futagami T."/>
            <person name="Toyoda A."/>
            <person name="Takaki Y."/>
            <person name="Nishi S."/>
            <person name="Hori S."/>
            <person name="Arai W."/>
            <person name="Tsubouchi T."/>
            <person name="Morono Y."/>
            <person name="Uchiyama I."/>
            <person name="Ito T."/>
            <person name="Fujiyama A."/>
            <person name="Inagaki F."/>
            <person name="Takami H."/>
        </authorList>
    </citation>
    <scope>NUCLEOTIDE SEQUENCE</scope>
    <source>
        <strain evidence="1">Expedition CK06-06</strain>
    </source>
</reference>
<feature type="non-terminal residue" evidence="1">
    <location>
        <position position="40"/>
    </location>
</feature>
<organism evidence="1">
    <name type="scientific">marine sediment metagenome</name>
    <dbReference type="NCBI Taxonomy" id="412755"/>
    <lineage>
        <taxon>unclassified sequences</taxon>
        <taxon>metagenomes</taxon>
        <taxon>ecological metagenomes</taxon>
    </lineage>
</organism>
<gene>
    <name evidence="1" type="ORF">S12H4_63460</name>
</gene>
<evidence type="ECO:0000313" key="1">
    <source>
        <dbReference type="EMBL" id="GAJ18462.1"/>
    </source>
</evidence>
<dbReference type="AlphaFoldDB" id="X1VII3"/>